<evidence type="ECO:0000313" key="2">
    <source>
        <dbReference type="EMBL" id="KAJ9577625.1"/>
    </source>
</evidence>
<dbReference type="PANTHER" id="PTHR12705">
    <property type="entry name" value="ORIGIN RECOGNITION COMPLEX SUBUNIT 5"/>
    <property type="match status" value="1"/>
</dbReference>
<sequence length="183" mass="21249">MDDVNKLWRHVTPYLKSSLAQLYLRSSSCAEEAAKSEQLSTSAQYALSFELPYYTKFFLIAAYLASYNPAKADRRLYMKNHGKKKKIKKQQQQKKQSEHLLGPKPFAVDRLLAIFYAILKEDVNLTAILLSQMSSLVKLQLLTVVGDDRIDLPKYKCAVDFEFINTIARNVKFNIRNYLYEYM</sequence>
<dbReference type="GO" id="GO:0003688">
    <property type="term" value="F:DNA replication origin binding"/>
    <property type="evidence" value="ECO:0007669"/>
    <property type="project" value="TreeGrafter"/>
</dbReference>
<keyword evidence="3" id="KW-1185">Reference proteome</keyword>
<proteinExistence type="predicted"/>
<protein>
    <recommendedName>
        <fullName evidence="1">Origin recognition complex subunit 5 C-terminal domain-containing protein</fullName>
    </recommendedName>
</protein>
<reference evidence="2" key="1">
    <citation type="journal article" date="2023" name="IScience">
        <title>Live-bearing cockroach genome reveals convergent evolutionary mechanisms linked to viviparity in insects and beyond.</title>
        <authorList>
            <person name="Fouks B."/>
            <person name="Harrison M.C."/>
            <person name="Mikhailova A.A."/>
            <person name="Marchal E."/>
            <person name="English S."/>
            <person name="Carruthers M."/>
            <person name="Jennings E.C."/>
            <person name="Chiamaka E.L."/>
            <person name="Frigard R.A."/>
            <person name="Pippel M."/>
            <person name="Attardo G.M."/>
            <person name="Benoit J.B."/>
            <person name="Bornberg-Bauer E."/>
            <person name="Tobe S.S."/>
        </authorList>
    </citation>
    <scope>NUCLEOTIDE SEQUENCE</scope>
    <source>
        <strain evidence="2">Stay&amp;Tobe</strain>
    </source>
</reference>
<accession>A0AAD7ZBF9</accession>
<name>A0AAD7ZBF9_DIPPU</name>
<reference evidence="2" key="2">
    <citation type="submission" date="2023-05" db="EMBL/GenBank/DDBJ databases">
        <authorList>
            <person name="Fouks B."/>
        </authorList>
    </citation>
    <scope>NUCLEOTIDE SEQUENCE</scope>
    <source>
        <strain evidence="2">Stay&amp;Tobe</strain>
        <tissue evidence="2">Testes</tissue>
    </source>
</reference>
<dbReference type="Proteomes" id="UP001233999">
    <property type="component" value="Unassembled WGS sequence"/>
</dbReference>
<evidence type="ECO:0000313" key="3">
    <source>
        <dbReference type="Proteomes" id="UP001233999"/>
    </source>
</evidence>
<dbReference type="Pfam" id="PF14630">
    <property type="entry name" value="ORC5_C"/>
    <property type="match status" value="1"/>
</dbReference>
<feature type="domain" description="Origin recognition complex subunit 5 C-terminal" evidence="1">
    <location>
        <begin position="51"/>
        <end position="179"/>
    </location>
</feature>
<dbReference type="PANTHER" id="PTHR12705:SF0">
    <property type="entry name" value="ORIGIN RECOGNITION COMPLEX SUBUNIT 5"/>
    <property type="match status" value="1"/>
</dbReference>
<evidence type="ECO:0000259" key="1">
    <source>
        <dbReference type="Pfam" id="PF14630"/>
    </source>
</evidence>
<dbReference type="EMBL" id="JASPKZ010009352">
    <property type="protein sequence ID" value="KAJ9577625.1"/>
    <property type="molecule type" value="Genomic_DNA"/>
</dbReference>
<organism evidence="2 3">
    <name type="scientific">Diploptera punctata</name>
    <name type="common">Pacific beetle cockroach</name>
    <dbReference type="NCBI Taxonomy" id="6984"/>
    <lineage>
        <taxon>Eukaryota</taxon>
        <taxon>Metazoa</taxon>
        <taxon>Ecdysozoa</taxon>
        <taxon>Arthropoda</taxon>
        <taxon>Hexapoda</taxon>
        <taxon>Insecta</taxon>
        <taxon>Pterygota</taxon>
        <taxon>Neoptera</taxon>
        <taxon>Polyneoptera</taxon>
        <taxon>Dictyoptera</taxon>
        <taxon>Blattodea</taxon>
        <taxon>Blaberoidea</taxon>
        <taxon>Blaberidae</taxon>
        <taxon>Diplopterinae</taxon>
        <taxon>Diploptera</taxon>
    </lineage>
</organism>
<dbReference type="GO" id="GO:0005664">
    <property type="term" value="C:nuclear origin of replication recognition complex"/>
    <property type="evidence" value="ECO:0007669"/>
    <property type="project" value="TreeGrafter"/>
</dbReference>
<dbReference type="InterPro" id="IPR020796">
    <property type="entry name" value="ORC5"/>
</dbReference>
<gene>
    <name evidence="2" type="ORF">L9F63_005812</name>
</gene>
<dbReference type="InterPro" id="IPR047088">
    <property type="entry name" value="ORC5_C"/>
</dbReference>
<dbReference type="AlphaFoldDB" id="A0AAD7ZBF9"/>
<comment type="caution">
    <text evidence="2">The sequence shown here is derived from an EMBL/GenBank/DDBJ whole genome shotgun (WGS) entry which is preliminary data.</text>
</comment>
<dbReference type="GO" id="GO:0006270">
    <property type="term" value="P:DNA replication initiation"/>
    <property type="evidence" value="ECO:0007669"/>
    <property type="project" value="TreeGrafter"/>
</dbReference>